<dbReference type="STRING" id="126673.AWC01_13965"/>
<dbReference type="SUPFAM" id="SSF47336">
    <property type="entry name" value="ACP-like"/>
    <property type="match status" value="1"/>
</dbReference>
<keyword evidence="2" id="KW-1185">Reference proteome</keyword>
<dbReference type="InterPro" id="IPR036736">
    <property type="entry name" value="ACP-like_sf"/>
</dbReference>
<protein>
    <recommendedName>
        <fullName evidence="3">Carrier domain-containing protein</fullName>
    </recommendedName>
</protein>
<dbReference type="EMBL" id="LQOS01000040">
    <property type="protein sequence ID" value="ORV38662.1"/>
    <property type="molecule type" value="Genomic_DNA"/>
</dbReference>
<dbReference type="AlphaFoldDB" id="A0A1X1T2W1"/>
<comment type="caution">
    <text evidence="1">The sequence shown here is derived from an EMBL/GenBank/DDBJ whole genome shotgun (WGS) entry which is preliminary data.</text>
</comment>
<gene>
    <name evidence="1" type="ORF">AWC01_13965</name>
</gene>
<dbReference type="OrthoDB" id="2625323at2"/>
<sequence length="91" mass="10118">MTMATLNDVKWYITETFAPDIGPDELPEDIDLNATGILTSVSTVQLLGWCGRTFRVPINSLAIDPEQLRTPLSIAEFIDAHRTDTQLEKGE</sequence>
<accession>A0A1X1T2W1</accession>
<reference evidence="1 2" key="1">
    <citation type="submission" date="2016-01" db="EMBL/GenBank/DDBJ databases">
        <title>The new phylogeny of the genus Mycobacterium.</title>
        <authorList>
            <person name="Tarcisio F."/>
            <person name="Conor M."/>
            <person name="Antonella G."/>
            <person name="Elisabetta G."/>
            <person name="Giulia F.S."/>
            <person name="Sara T."/>
            <person name="Anna F."/>
            <person name="Clotilde B."/>
            <person name="Roberto B."/>
            <person name="Veronica D.S."/>
            <person name="Fabio R."/>
            <person name="Monica P."/>
            <person name="Olivier J."/>
            <person name="Enrico T."/>
            <person name="Nicola S."/>
        </authorList>
    </citation>
    <scope>NUCLEOTIDE SEQUENCE [LARGE SCALE GENOMIC DNA]</scope>
    <source>
        <strain evidence="1 2">DSM 44339</strain>
    </source>
</reference>
<evidence type="ECO:0000313" key="2">
    <source>
        <dbReference type="Proteomes" id="UP000193564"/>
    </source>
</evidence>
<dbReference type="Proteomes" id="UP000193564">
    <property type="component" value="Unassembled WGS sequence"/>
</dbReference>
<evidence type="ECO:0000313" key="1">
    <source>
        <dbReference type="EMBL" id="ORV38662.1"/>
    </source>
</evidence>
<organism evidence="1 2">
    <name type="scientific">Mycolicibacterium doricum</name>
    <dbReference type="NCBI Taxonomy" id="126673"/>
    <lineage>
        <taxon>Bacteria</taxon>
        <taxon>Bacillati</taxon>
        <taxon>Actinomycetota</taxon>
        <taxon>Actinomycetes</taxon>
        <taxon>Mycobacteriales</taxon>
        <taxon>Mycobacteriaceae</taxon>
        <taxon>Mycolicibacterium</taxon>
    </lineage>
</organism>
<proteinExistence type="predicted"/>
<evidence type="ECO:0008006" key="3">
    <source>
        <dbReference type="Google" id="ProtNLM"/>
    </source>
</evidence>
<dbReference type="Gene3D" id="1.10.1200.10">
    <property type="entry name" value="ACP-like"/>
    <property type="match status" value="1"/>
</dbReference>
<dbReference type="RefSeq" id="WP_085191971.1">
    <property type="nucleotide sequence ID" value="NZ_JACKUD010000028.1"/>
</dbReference>
<name>A0A1X1T2W1_9MYCO</name>